<comment type="caution">
    <text evidence="1">The sequence shown here is derived from an EMBL/GenBank/DDBJ whole genome shotgun (WGS) entry which is preliminary data.</text>
</comment>
<dbReference type="AlphaFoldDB" id="A0AA87MSC5"/>
<sequence length="53" mass="6500">MDFQKYFDQNQSGLKSFRPNPKKIKRWKLISAHLRIRGFVFKRQERLFSKSIV</sequence>
<gene>
    <name evidence="1" type="ORF">LEP1GSC125_3763</name>
</gene>
<organism evidence="1 2">
    <name type="scientific">Leptospira mayottensis 200901122</name>
    <dbReference type="NCBI Taxonomy" id="1193010"/>
    <lineage>
        <taxon>Bacteria</taxon>
        <taxon>Pseudomonadati</taxon>
        <taxon>Spirochaetota</taxon>
        <taxon>Spirochaetia</taxon>
        <taxon>Leptospirales</taxon>
        <taxon>Leptospiraceae</taxon>
        <taxon>Leptospira</taxon>
    </lineage>
</organism>
<proteinExistence type="predicted"/>
<evidence type="ECO:0000313" key="1">
    <source>
        <dbReference type="EMBL" id="EKS00977.1"/>
    </source>
</evidence>
<dbReference type="Proteomes" id="UP000001343">
    <property type="component" value="Unassembled WGS sequence"/>
</dbReference>
<evidence type="ECO:0000313" key="2">
    <source>
        <dbReference type="Proteomes" id="UP000001343"/>
    </source>
</evidence>
<protein>
    <submittedName>
        <fullName evidence="1">Uncharacterized protein</fullName>
    </submittedName>
</protein>
<dbReference type="EMBL" id="AKWM02000026">
    <property type="protein sequence ID" value="EKS00977.1"/>
    <property type="molecule type" value="Genomic_DNA"/>
</dbReference>
<name>A0AA87MSC5_9LEPT</name>
<accession>A0AA87MSC5</accession>
<reference evidence="1 2" key="1">
    <citation type="journal article" date="2014" name="Int. J. Syst. Evol. Microbiol.">
        <title>Leptospira mayottensis sp. nov., a pathogenic species of the genus Leptospira isolated from humans.</title>
        <authorList>
            <person name="Bourhy P."/>
            <person name="Collet L."/>
            <person name="Brisse S."/>
            <person name="Picardeau M."/>
        </authorList>
    </citation>
    <scope>NUCLEOTIDE SEQUENCE [LARGE SCALE GENOMIC DNA]</scope>
    <source>
        <strain evidence="1 2">200901122</strain>
    </source>
</reference>